<dbReference type="Proteomes" id="UP000439903">
    <property type="component" value="Unassembled WGS sequence"/>
</dbReference>
<keyword evidence="3" id="KW-1185">Reference proteome</keyword>
<feature type="transmembrane region" description="Helical" evidence="1">
    <location>
        <begin position="102"/>
        <end position="125"/>
    </location>
</feature>
<feature type="transmembrane region" description="Helical" evidence="1">
    <location>
        <begin position="47"/>
        <end position="73"/>
    </location>
</feature>
<keyword evidence="1" id="KW-0472">Membrane</keyword>
<sequence length="174" mass="20132">MHLTHGTLSDINKFEINSLLKQNHISSCTRYIQDPATGGKFPYPKQFLGASISILAFPILQVFYAFIIGALWLNKYWKFQRKVEYSFNAKQKALFTMYESELILFKLTISFISAHMMITIFSVAMEITLLPSPEEPWFPYILLPFPIICFLILGVCILKFSSQFDKITKFLLLP</sequence>
<name>A0A8H3XAX0_GIGMA</name>
<evidence type="ECO:0000313" key="3">
    <source>
        <dbReference type="Proteomes" id="UP000439903"/>
    </source>
</evidence>
<evidence type="ECO:0000313" key="2">
    <source>
        <dbReference type="EMBL" id="KAF0429939.1"/>
    </source>
</evidence>
<gene>
    <name evidence="2" type="ORF">F8M41_005584</name>
</gene>
<evidence type="ECO:0000256" key="1">
    <source>
        <dbReference type="SAM" id="Phobius"/>
    </source>
</evidence>
<accession>A0A8H3XAX0</accession>
<dbReference type="AlphaFoldDB" id="A0A8H3XAX0"/>
<keyword evidence="1" id="KW-1133">Transmembrane helix</keyword>
<protein>
    <submittedName>
        <fullName evidence="2">Uncharacterized protein</fullName>
    </submittedName>
</protein>
<feature type="transmembrane region" description="Helical" evidence="1">
    <location>
        <begin position="137"/>
        <end position="160"/>
    </location>
</feature>
<dbReference type="EMBL" id="WTPW01001530">
    <property type="protein sequence ID" value="KAF0429939.1"/>
    <property type="molecule type" value="Genomic_DNA"/>
</dbReference>
<reference evidence="2 3" key="1">
    <citation type="journal article" date="2019" name="Environ. Microbiol.">
        <title>At the nexus of three kingdoms: the genome of the mycorrhizal fungus Gigaspora margarita provides insights into plant, endobacterial and fungal interactions.</title>
        <authorList>
            <person name="Venice F."/>
            <person name="Ghignone S."/>
            <person name="Salvioli di Fossalunga A."/>
            <person name="Amselem J."/>
            <person name="Novero M."/>
            <person name="Xianan X."/>
            <person name="Sedzielewska Toro K."/>
            <person name="Morin E."/>
            <person name="Lipzen A."/>
            <person name="Grigoriev I.V."/>
            <person name="Henrissat B."/>
            <person name="Martin F.M."/>
            <person name="Bonfante P."/>
        </authorList>
    </citation>
    <scope>NUCLEOTIDE SEQUENCE [LARGE SCALE GENOMIC DNA]</scope>
    <source>
        <strain evidence="2 3">BEG34</strain>
    </source>
</reference>
<comment type="caution">
    <text evidence="2">The sequence shown here is derived from an EMBL/GenBank/DDBJ whole genome shotgun (WGS) entry which is preliminary data.</text>
</comment>
<proteinExistence type="predicted"/>
<keyword evidence="1" id="KW-0812">Transmembrane</keyword>
<organism evidence="2 3">
    <name type="scientific">Gigaspora margarita</name>
    <dbReference type="NCBI Taxonomy" id="4874"/>
    <lineage>
        <taxon>Eukaryota</taxon>
        <taxon>Fungi</taxon>
        <taxon>Fungi incertae sedis</taxon>
        <taxon>Mucoromycota</taxon>
        <taxon>Glomeromycotina</taxon>
        <taxon>Glomeromycetes</taxon>
        <taxon>Diversisporales</taxon>
        <taxon>Gigasporaceae</taxon>
        <taxon>Gigaspora</taxon>
    </lineage>
</organism>